<feature type="domain" description="Peptidase S49" evidence="7">
    <location>
        <begin position="135"/>
        <end position="285"/>
    </location>
</feature>
<evidence type="ECO:0000256" key="3">
    <source>
        <dbReference type="ARBA" id="ARBA00022801"/>
    </source>
</evidence>
<feature type="active site" description="Proton donor/acceptor" evidence="5">
    <location>
        <position position="203"/>
    </location>
</feature>
<evidence type="ECO:0000256" key="5">
    <source>
        <dbReference type="PIRSR" id="PIRSR001217-1"/>
    </source>
</evidence>
<dbReference type="InterPro" id="IPR047217">
    <property type="entry name" value="S49_SppA_67K_type_N"/>
</dbReference>
<dbReference type="InterPro" id="IPR002142">
    <property type="entry name" value="Peptidase_S49"/>
</dbReference>
<reference evidence="8 9" key="1">
    <citation type="journal article" date="2010" name="J. Bacteriol.">
        <title>Genome sequence of the oligotrophic marine Gammaproteobacterium HTCC2143, isolated from the Oregon Coast.</title>
        <authorList>
            <person name="Oh H.M."/>
            <person name="Kang I."/>
            <person name="Ferriera S."/>
            <person name="Giovannoni S.J."/>
            <person name="Cho J.C."/>
        </authorList>
    </citation>
    <scope>NUCLEOTIDE SEQUENCE [LARGE SCALE GENOMIC DNA]</scope>
    <source>
        <strain evidence="8 9">HTCC2143</strain>
    </source>
</reference>
<proteinExistence type="inferred from homology"/>
<dbReference type="Pfam" id="PF01343">
    <property type="entry name" value="Peptidase_S49"/>
    <property type="match status" value="2"/>
</dbReference>
<evidence type="ECO:0000313" key="8">
    <source>
        <dbReference type="EMBL" id="EAW31045.1"/>
    </source>
</evidence>
<dbReference type="SUPFAM" id="SSF52096">
    <property type="entry name" value="ClpP/crotonase"/>
    <property type="match status" value="2"/>
</dbReference>
<comment type="similarity">
    <text evidence="1">Belongs to the peptidase S49 family.</text>
</comment>
<dbReference type="STRING" id="247633.GP2143_10622"/>
<evidence type="ECO:0000313" key="9">
    <source>
        <dbReference type="Proteomes" id="UP000004931"/>
    </source>
</evidence>
<keyword evidence="6" id="KW-1133">Transmembrane helix</keyword>
<dbReference type="CDD" id="cd07023">
    <property type="entry name" value="S49_Sppa_N_C"/>
    <property type="match status" value="1"/>
</dbReference>
<dbReference type="Gene3D" id="3.90.226.10">
    <property type="entry name" value="2-enoyl-CoA Hydratase, Chain A, domain 1"/>
    <property type="match status" value="2"/>
</dbReference>
<evidence type="ECO:0000256" key="4">
    <source>
        <dbReference type="ARBA" id="ARBA00022825"/>
    </source>
</evidence>
<keyword evidence="9" id="KW-1185">Reference proteome</keyword>
<keyword evidence="4" id="KW-0720">Serine protease</keyword>
<dbReference type="GO" id="GO:0016020">
    <property type="term" value="C:membrane"/>
    <property type="evidence" value="ECO:0007669"/>
    <property type="project" value="InterPro"/>
</dbReference>
<dbReference type="Proteomes" id="UP000004931">
    <property type="component" value="Unassembled WGS sequence"/>
</dbReference>
<evidence type="ECO:0000256" key="1">
    <source>
        <dbReference type="ARBA" id="ARBA00008683"/>
    </source>
</evidence>
<dbReference type="OrthoDB" id="9764363at2"/>
<dbReference type="NCBIfam" id="TIGR00705">
    <property type="entry name" value="SppA_67K"/>
    <property type="match status" value="1"/>
</dbReference>
<dbReference type="GO" id="GO:0006465">
    <property type="term" value="P:signal peptide processing"/>
    <property type="evidence" value="ECO:0007669"/>
    <property type="project" value="InterPro"/>
</dbReference>
<name>A0YE11_9GAMM</name>
<dbReference type="InterPro" id="IPR029045">
    <property type="entry name" value="ClpP/crotonase-like_dom_sf"/>
</dbReference>
<accession>A0YE11</accession>
<organism evidence="8 9">
    <name type="scientific">marine gamma proteobacterium HTCC2143</name>
    <dbReference type="NCBI Taxonomy" id="247633"/>
    <lineage>
        <taxon>Bacteria</taxon>
        <taxon>Pseudomonadati</taxon>
        <taxon>Pseudomonadota</taxon>
        <taxon>Gammaproteobacteria</taxon>
        <taxon>Cellvibrionales</taxon>
        <taxon>Spongiibacteraceae</taxon>
        <taxon>BD1-7 clade</taxon>
    </lineage>
</organism>
<evidence type="ECO:0000256" key="2">
    <source>
        <dbReference type="ARBA" id="ARBA00022670"/>
    </source>
</evidence>
<dbReference type="PIRSF" id="PIRSF001217">
    <property type="entry name" value="Protease_4_SppA"/>
    <property type="match status" value="1"/>
</dbReference>
<evidence type="ECO:0000256" key="6">
    <source>
        <dbReference type="SAM" id="Phobius"/>
    </source>
</evidence>
<keyword evidence="2 8" id="KW-0645">Protease</keyword>
<dbReference type="PANTHER" id="PTHR33209">
    <property type="entry name" value="PROTEASE 4"/>
    <property type="match status" value="1"/>
</dbReference>
<evidence type="ECO:0000259" key="7">
    <source>
        <dbReference type="Pfam" id="PF01343"/>
    </source>
</evidence>
<feature type="transmembrane region" description="Helical" evidence="6">
    <location>
        <begin position="21"/>
        <end position="43"/>
    </location>
</feature>
<protein>
    <submittedName>
        <fullName evidence="8">Protease IV</fullName>
    </submittedName>
</protein>
<dbReference type="InterPro" id="IPR047272">
    <property type="entry name" value="S49_SppA_C"/>
</dbReference>
<dbReference type="EMBL" id="AAVT01000005">
    <property type="protein sequence ID" value="EAW31045.1"/>
    <property type="molecule type" value="Genomic_DNA"/>
</dbReference>
<sequence>MDKKPPGFIKRLFQGCVKFVSALRLLVVNVLFLLVLVIVFLGVSGGEIPKIPERGALMLDLKGSLVDQTSYVDPLQRLMGGVTPEQHETLVQDVIDAVRYASEDQRITTLVLKLDDLAFGGISKIQEVSLVLEEFRRSGKKIIAIGDNYSQDQYLLASHADEIYLHPMGGVSIKGYGVYRSYYKKALEKMAINFHVFRVGNYKSAMEPMMRESMSDDSRESNLAWLSSLWGEYVDTIAARRNVSADSVNHYANKFDQVLAEHQGDSARAAAATGFVDAIVDRDEINQQLINEIGATDEKGFYQRIGFERYLWIRNIELPSSVADGKIAVIVASGMILDGDWPPGYIGGDSLAQLIRQVRRDESVDALVLRVDSGGGSAFASEVIRRELALLKQQGRPLVVSMGSTAASGGYWISALADEIWATPTTLTGSIGIFSAFPTIEKTLGKLGISNDGVGTTAMADAGRIDRPLNSVFGRAMQSSLENGYARFLTIVASGRDMTTDQVDDVAQGRVWSGADAFDKGLVDQLGGLDQAVAAAAKMANLDQFETEVVQLPLTPQQQFIQELMGSEVMLSWLGNPHAGSQSLLRQINRWVVPFGRGLEFIDNMNDPQNTYLHCSTCAEL</sequence>
<keyword evidence="6" id="KW-0812">Transmembrane</keyword>
<dbReference type="GO" id="GO:0008236">
    <property type="term" value="F:serine-type peptidase activity"/>
    <property type="evidence" value="ECO:0007669"/>
    <property type="project" value="UniProtKB-KW"/>
</dbReference>
<comment type="caution">
    <text evidence="8">The sequence shown here is derived from an EMBL/GenBank/DDBJ whole genome shotgun (WGS) entry which is preliminary data.</text>
</comment>
<keyword evidence="6" id="KW-0472">Membrane</keyword>
<dbReference type="PANTHER" id="PTHR33209:SF1">
    <property type="entry name" value="PEPTIDASE S49 DOMAIN-CONTAINING PROTEIN"/>
    <property type="match status" value="1"/>
</dbReference>
<dbReference type="eggNOG" id="COG0616">
    <property type="taxonomic scope" value="Bacteria"/>
</dbReference>
<gene>
    <name evidence="8" type="ORF">GP2143_10622</name>
</gene>
<feature type="domain" description="Peptidase S49" evidence="7">
    <location>
        <begin position="392"/>
        <end position="542"/>
    </location>
</feature>
<dbReference type="Gene3D" id="6.20.330.10">
    <property type="match status" value="1"/>
</dbReference>
<dbReference type="InterPro" id="IPR004634">
    <property type="entry name" value="Pept_S49_pIV"/>
</dbReference>
<dbReference type="AlphaFoldDB" id="A0YE11"/>
<feature type="active site" description="Nucleophile" evidence="5">
    <location>
        <position position="408"/>
    </location>
</feature>
<keyword evidence="3" id="KW-0378">Hydrolase</keyword>
<dbReference type="CDD" id="cd07018">
    <property type="entry name" value="S49_SppA_67K_type"/>
    <property type="match status" value="1"/>
</dbReference>